<name>A0A8S1QQQ7_PARPR</name>
<dbReference type="Pfam" id="PF01043">
    <property type="entry name" value="SecA_PP_bind"/>
    <property type="match status" value="1"/>
</dbReference>
<evidence type="ECO:0000313" key="5">
    <source>
        <dbReference type="Proteomes" id="UP000688137"/>
    </source>
</evidence>
<keyword evidence="5" id="KW-1185">Reference proteome</keyword>
<dbReference type="PANTHER" id="PTHR30612:SF0">
    <property type="entry name" value="CHLOROPLAST PROTEIN-TRANSPORTING ATPASE"/>
    <property type="match status" value="1"/>
</dbReference>
<sequence>MEELIENKNWSAEDNQQLQSIIISQMELNEDQKLILNYQIQRVQSPEKVIQLLLEYFNNWDKLQECLIEEISQTIEIEQDWTHQELINLHQKLSQQIESEEEINQIIQFVQLKKINVKIVQEAAKLEFQTADQFIQQVVIKQTIKDLFQEYNSINQRSNEQLSNLLQKVYSSLNEEQELDLNFNNFTSSPELLYEDLIFLCLKVKEYFSYYPRPTQLLSVIELYNHNLNQGRLAQIYTGEGKTLIIAMLAILLNQKKQSNVDVVTSSPVLATRDAEQLKEFYSSFSVTVSHNIGGSNSITKGMLPCYNSKVVYGDPHSFQADILRHEYQERGTMGDRKQEYIIVDEVDSMLIDGNSNKTLLSSPLPGMLDLTKVLRLIWDEICKAESNLSTEKQVMIIDETNYYSVDLKEYVESTLNLQLKDVLNEFIPKYRLNYIDFMKKTWIENAIQAKYNLQEDCHYKIENNNVRIIDFQNTGVIHKNNMQWEKGLHQFVQLKHNLPISPISINTNYLSNVTFFKRYKNKILGLTGTLGSQVTQNLLAKQYNLDFVFMPPYKKRQLKEELGYAALKEEEWKDAILQAVQQQMNNRRAVLIINRTIQDVNKIKLHLQKNNLKSVVYYDDSQKIDHDIKPNSLIIATNLAGRGTDLITNEELEDNGGLHVIMSFLPRNIRIQQQGFGRTGRQVNYEENLYVGQLKLNTIKDVKAYYIRNVNTTFTTLDLLVYLRNFNEKFYSDEIELEMKRLENEDRCFERFCRIAKSLVCFKENHAAFKALEEKWGLYLEEHQETGLKEDEIETILNQNDSQNPKYLILQGLERDNLDMFRKAIQIQDNDPSAYYYQGFYEIKQKNFQQGISSLQKAKELFQNKIDDEKGFSTAFKLNRSQIEQFSKKLEEIRQSNNEEQTQMLPQLDLEMNSFQQSNEINQDNHNNISNIQNNTSNQEIQQDVNNQNIQNQNQNNKQKLDSKAKNHIKVYEQLIQNINETLNTFNTFNPEKENIDVNWALLHFNEKNEDGDEKMSSKDKQEVINDGPLPLLGKVIKTKKERKKKKWWQYLAKFVIGAVQFFVGCAISALTCGAALPIGKTFIIGGISDMVHSVAAAWKGLNIDWGAWGQNKMINIASALVLAGPSGIKEALQIGGQAFQTIKQIGINQFLDQIPTVTADGLKKAGFWLSDLDKVNIQNQYQTLQMIQETALRTQNYHQILNLATEVLGDQVQNGTISENTGQNLYDLINQCFQQSRGTVQGFQNRFCELTKKYIKLQIAKCKTKKQQENLKQEVEEICTIQGNRKYNGIQNKIQEYQQYEITLNNEIKQFSKIVQIIYSKDIELQKKILTLDLYFEKLCNPQNVNQYITSINIQQYLNSNFDINNQDIQDECNNVKIPDKISMNRLYQRVIRPKIMDVCNIFSDKCLFIEPIEIIFKEQYNAHSNAHIERFKSQTQQLINLKEQMQNQVSTLQIQQIEQQYEQVKQIFDQEPKLLVQNVINYMKNQQMINDDGITVSDQFMNQFNNFLNQQNYCSLMIQIMESAMQSTLQELENLRQNSERKPFAKALIEALEIEILDEIEKYIFKSRIKKQDKILTSQYE</sequence>
<dbReference type="GO" id="GO:0017038">
    <property type="term" value="P:protein import"/>
    <property type="evidence" value="ECO:0007669"/>
    <property type="project" value="InterPro"/>
</dbReference>
<feature type="domain" description="Helicase ATP-binding" evidence="2">
    <location>
        <begin position="223"/>
        <end position="384"/>
    </location>
</feature>
<gene>
    <name evidence="4" type="ORF">PPRIM_AZ9-3.1.T2210002</name>
</gene>
<dbReference type="Proteomes" id="UP000688137">
    <property type="component" value="Unassembled WGS sequence"/>
</dbReference>
<dbReference type="PROSITE" id="PS51196">
    <property type="entry name" value="SECA_MOTOR_DEAD"/>
    <property type="match status" value="1"/>
</dbReference>
<dbReference type="SMART" id="SM00957">
    <property type="entry name" value="SecA_DEAD"/>
    <property type="match status" value="1"/>
</dbReference>
<dbReference type="EMBL" id="CAJJDM010000230">
    <property type="protein sequence ID" value="CAD8118046.1"/>
    <property type="molecule type" value="Genomic_DNA"/>
</dbReference>
<dbReference type="OMA" id="QIMESAM"/>
<dbReference type="GO" id="GO:0016020">
    <property type="term" value="C:membrane"/>
    <property type="evidence" value="ECO:0007669"/>
    <property type="project" value="InterPro"/>
</dbReference>
<dbReference type="GO" id="GO:0006605">
    <property type="term" value="P:protein targeting"/>
    <property type="evidence" value="ECO:0007669"/>
    <property type="project" value="InterPro"/>
</dbReference>
<dbReference type="FunFam" id="3.90.1440.10:FF:000008">
    <property type="entry name" value="Uncharacterized protein"/>
    <property type="match status" value="1"/>
</dbReference>
<evidence type="ECO:0000259" key="2">
    <source>
        <dbReference type="PROSITE" id="PS51192"/>
    </source>
</evidence>
<feature type="coiled-coil region" evidence="1">
    <location>
        <begin position="1431"/>
        <end position="1458"/>
    </location>
</feature>
<dbReference type="Pfam" id="PF07517">
    <property type="entry name" value="SecA_DEAD"/>
    <property type="match status" value="1"/>
</dbReference>
<comment type="caution">
    <text evidence="4">The sequence shown here is derived from an EMBL/GenBank/DDBJ whole genome shotgun (WGS) entry which is preliminary data.</text>
</comment>
<reference evidence="4" key="1">
    <citation type="submission" date="2021-01" db="EMBL/GenBank/DDBJ databases">
        <authorList>
            <consortium name="Genoscope - CEA"/>
            <person name="William W."/>
        </authorList>
    </citation>
    <scope>NUCLEOTIDE SEQUENCE</scope>
</reference>
<dbReference type="PROSITE" id="PS51192">
    <property type="entry name" value="HELICASE_ATP_BIND_1"/>
    <property type="match status" value="1"/>
</dbReference>
<accession>A0A8S1QQQ7</accession>
<keyword evidence="1" id="KW-0175">Coiled coil</keyword>
<dbReference type="GO" id="GO:0006886">
    <property type="term" value="P:intracellular protein transport"/>
    <property type="evidence" value="ECO:0007669"/>
    <property type="project" value="InterPro"/>
</dbReference>
<evidence type="ECO:0000313" key="4">
    <source>
        <dbReference type="EMBL" id="CAD8118046.1"/>
    </source>
</evidence>
<feature type="coiled-coil region" evidence="1">
    <location>
        <begin position="1259"/>
        <end position="1312"/>
    </location>
</feature>
<dbReference type="InterPro" id="IPR000185">
    <property type="entry name" value="SecA"/>
</dbReference>
<dbReference type="PANTHER" id="PTHR30612">
    <property type="entry name" value="SECA INNER MEMBRANE COMPONENT OF SEC PROTEIN SECRETION SYSTEM"/>
    <property type="match status" value="1"/>
</dbReference>
<dbReference type="InterPro" id="IPR014018">
    <property type="entry name" value="SecA_motor_DEAD"/>
</dbReference>
<dbReference type="InterPro" id="IPR011115">
    <property type="entry name" value="SecA_DEAD"/>
</dbReference>
<organism evidence="4 5">
    <name type="scientific">Paramecium primaurelia</name>
    <dbReference type="NCBI Taxonomy" id="5886"/>
    <lineage>
        <taxon>Eukaryota</taxon>
        <taxon>Sar</taxon>
        <taxon>Alveolata</taxon>
        <taxon>Ciliophora</taxon>
        <taxon>Intramacronucleata</taxon>
        <taxon>Oligohymenophorea</taxon>
        <taxon>Peniculida</taxon>
        <taxon>Parameciidae</taxon>
        <taxon>Paramecium</taxon>
    </lineage>
</organism>
<dbReference type="GO" id="GO:0005524">
    <property type="term" value="F:ATP binding"/>
    <property type="evidence" value="ECO:0007669"/>
    <property type="project" value="InterPro"/>
</dbReference>
<protein>
    <recommendedName>
        <fullName evidence="6">Protein translocase subunit SecA</fullName>
    </recommendedName>
</protein>
<proteinExistence type="predicted"/>
<evidence type="ECO:0000256" key="1">
    <source>
        <dbReference type="SAM" id="Coils"/>
    </source>
</evidence>
<dbReference type="InterPro" id="IPR011130">
    <property type="entry name" value="SecA_preprotein_X-link_dom"/>
</dbReference>
<evidence type="ECO:0008006" key="6">
    <source>
        <dbReference type="Google" id="ProtNLM"/>
    </source>
</evidence>
<evidence type="ECO:0000259" key="3">
    <source>
        <dbReference type="PROSITE" id="PS51196"/>
    </source>
</evidence>
<feature type="coiled-coil region" evidence="1">
    <location>
        <begin position="939"/>
        <end position="968"/>
    </location>
</feature>
<feature type="domain" description="SecA family profile" evidence="3">
    <location>
        <begin position="72"/>
        <end position="724"/>
    </location>
</feature>
<dbReference type="InterPro" id="IPR014001">
    <property type="entry name" value="Helicase_ATP-bd"/>
</dbReference>